<evidence type="ECO:0000256" key="5">
    <source>
        <dbReference type="ARBA" id="ARBA00023136"/>
    </source>
</evidence>
<evidence type="ECO:0000256" key="7">
    <source>
        <dbReference type="ARBA" id="ARBA00038061"/>
    </source>
</evidence>
<feature type="region of interest" description="Disordered" evidence="8">
    <location>
        <begin position="314"/>
        <end position="335"/>
    </location>
</feature>
<dbReference type="InterPro" id="IPR027417">
    <property type="entry name" value="P-loop_NTPase"/>
</dbReference>
<dbReference type="GO" id="GO:0005886">
    <property type="term" value="C:plasma membrane"/>
    <property type="evidence" value="ECO:0007669"/>
    <property type="project" value="UniProtKB-SubCell"/>
</dbReference>
<dbReference type="Gene3D" id="3.40.50.300">
    <property type="entry name" value="P-loop containing nucleotide triphosphate hydrolases"/>
    <property type="match status" value="1"/>
</dbReference>
<feature type="non-terminal residue" evidence="9">
    <location>
        <position position="1"/>
    </location>
</feature>
<evidence type="ECO:0000313" key="9">
    <source>
        <dbReference type="EMBL" id="GMR60645.1"/>
    </source>
</evidence>
<feature type="region of interest" description="Disordered" evidence="8">
    <location>
        <begin position="1"/>
        <end position="57"/>
    </location>
</feature>
<accession>A0AAN5IE27</accession>
<evidence type="ECO:0000256" key="3">
    <source>
        <dbReference type="ARBA" id="ARBA00022481"/>
    </source>
</evidence>
<dbReference type="InterPro" id="IPR052236">
    <property type="entry name" value="Small_GTPase_RasD"/>
</dbReference>
<comment type="similarity">
    <text evidence="7">Belongs to the small GTPase superfamily. RasD family.</text>
</comment>
<dbReference type="GO" id="GO:0031681">
    <property type="term" value="F:G-protein beta-subunit binding"/>
    <property type="evidence" value="ECO:0007669"/>
    <property type="project" value="TreeGrafter"/>
</dbReference>
<evidence type="ECO:0000256" key="6">
    <source>
        <dbReference type="ARBA" id="ARBA00023288"/>
    </source>
</evidence>
<dbReference type="PANTHER" id="PTHR46149:SF3">
    <property type="entry name" value="MIP08469P"/>
    <property type="match status" value="1"/>
</dbReference>
<keyword evidence="4" id="KW-0547">Nucleotide-binding</keyword>
<dbReference type="SMART" id="SM00174">
    <property type="entry name" value="RHO"/>
    <property type="match status" value="1"/>
</dbReference>
<evidence type="ECO:0000313" key="10">
    <source>
        <dbReference type="Proteomes" id="UP001328107"/>
    </source>
</evidence>
<dbReference type="InterPro" id="IPR001806">
    <property type="entry name" value="Small_GTPase"/>
</dbReference>
<keyword evidence="6" id="KW-0449">Lipoprotein</keyword>
<dbReference type="GO" id="GO:0005525">
    <property type="term" value="F:GTP binding"/>
    <property type="evidence" value="ECO:0007669"/>
    <property type="project" value="UniProtKB-KW"/>
</dbReference>
<name>A0AAN5IE27_9BILA</name>
<dbReference type="InterPro" id="IPR005225">
    <property type="entry name" value="Small_GTP-bd"/>
</dbReference>
<dbReference type="SMART" id="SM00173">
    <property type="entry name" value="RAS"/>
    <property type="match status" value="1"/>
</dbReference>
<comment type="caution">
    <text evidence="9">The sequence shown here is derived from an EMBL/GenBank/DDBJ whole genome shotgun (WGS) entry which is preliminary data.</text>
</comment>
<dbReference type="SUPFAM" id="SSF52540">
    <property type="entry name" value="P-loop containing nucleoside triphosphate hydrolases"/>
    <property type="match status" value="1"/>
</dbReference>
<dbReference type="SMART" id="SM00175">
    <property type="entry name" value="RAB"/>
    <property type="match status" value="1"/>
</dbReference>
<comment type="subcellular location">
    <subcellularLocation>
        <location evidence="1">Cell membrane</location>
        <topology evidence="1">Lipid-anchor</topology>
    </subcellularLocation>
</comment>
<dbReference type="AlphaFoldDB" id="A0AAN5IE27"/>
<dbReference type="GO" id="GO:0003924">
    <property type="term" value="F:GTPase activity"/>
    <property type="evidence" value="ECO:0007669"/>
    <property type="project" value="InterPro"/>
</dbReference>
<dbReference type="GO" id="GO:0007165">
    <property type="term" value="P:signal transduction"/>
    <property type="evidence" value="ECO:0007669"/>
    <property type="project" value="TreeGrafter"/>
</dbReference>
<dbReference type="Pfam" id="PF00071">
    <property type="entry name" value="Ras"/>
    <property type="match status" value="1"/>
</dbReference>
<dbReference type="Proteomes" id="UP001328107">
    <property type="component" value="Unassembled WGS sequence"/>
</dbReference>
<evidence type="ECO:0000256" key="2">
    <source>
        <dbReference type="ARBA" id="ARBA00022475"/>
    </source>
</evidence>
<evidence type="ECO:0000256" key="4">
    <source>
        <dbReference type="ARBA" id="ARBA00023134"/>
    </source>
</evidence>
<keyword evidence="5" id="KW-0472">Membrane</keyword>
<dbReference type="PROSITE" id="PS51421">
    <property type="entry name" value="RAS"/>
    <property type="match status" value="1"/>
</dbReference>
<reference evidence="10" key="1">
    <citation type="submission" date="2022-10" db="EMBL/GenBank/DDBJ databases">
        <title>Genome assembly of Pristionchus species.</title>
        <authorList>
            <person name="Yoshida K."/>
            <person name="Sommer R.J."/>
        </authorList>
    </citation>
    <scope>NUCLEOTIDE SEQUENCE [LARGE SCALE GENOMIC DNA]</scope>
    <source>
        <strain evidence="10">RS5460</strain>
    </source>
</reference>
<dbReference type="PRINTS" id="PR00449">
    <property type="entry name" value="RASTRNSFRMNG"/>
</dbReference>
<evidence type="ECO:0000256" key="1">
    <source>
        <dbReference type="ARBA" id="ARBA00004193"/>
    </source>
</evidence>
<protein>
    <submittedName>
        <fullName evidence="9">Uncharacterized protein</fullName>
    </submittedName>
</protein>
<dbReference type="PANTHER" id="PTHR46149">
    <property type="entry name" value="MIP08469P"/>
    <property type="match status" value="1"/>
</dbReference>
<keyword evidence="3" id="KW-0488">Methylation</keyword>
<dbReference type="EMBL" id="BTRK01000006">
    <property type="protein sequence ID" value="GMR60645.1"/>
    <property type="molecule type" value="Genomic_DNA"/>
</dbReference>
<keyword evidence="10" id="KW-1185">Reference proteome</keyword>
<keyword evidence="4" id="KW-0342">GTP-binding</keyword>
<gene>
    <name evidence="9" type="ORF">PMAYCL1PPCAC_30840</name>
</gene>
<keyword evidence="2" id="KW-1003">Cell membrane</keyword>
<feature type="compositionally biased region" description="Low complexity" evidence="8">
    <location>
        <begin position="20"/>
        <end position="31"/>
    </location>
</feature>
<dbReference type="NCBIfam" id="TIGR00231">
    <property type="entry name" value="small_GTP"/>
    <property type="match status" value="1"/>
</dbReference>
<proteinExistence type="inferred from homology"/>
<sequence length="335" mass="37311">STGRGTSREEEDEERRRPQSHSPPLMSLLSRRSAKSSQLTRLPSKPGETPVLDGTSCPNSPAVKKVYRLVVVGAARTGKTSIVGRFLDKEHDERYIPTIENFHRKIYKIKGEIFQLDIVDTSGNDPFPAARKLSFISGDMFIIVSSADMAYSVEHAIDLKQQITECKQSRGVVGNGDVPTVFAFNKTDTIPSRTEIDEKEVAERLEEVFGHSDNLVSCSAATNTNIDKVFGRLFSIAKCPKHMNPELHKMLRNELSADGDSKKKILQRMRSKFSRDGDDTLAVYTDVNARRPSLRTDLLMNRAKTSVVNAHTVGKVPPTYNTNNNEGDPQKCSIM</sequence>
<evidence type="ECO:0000256" key="8">
    <source>
        <dbReference type="SAM" id="MobiDB-lite"/>
    </source>
</evidence>
<dbReference type="PROSITE" id="PS51419">
    <property type="entry name" value="RAB"/>
    <property type="match status" value="1"/>
</dbReference>
<organism evidence="9 10">
    <name type="scientific">Pristionchus mayeri</name>
    <dbReference type="NCBI Taxonomy" id="1317129"/>
    <lineage>
        <taxon>Eukaryota</taxon>
        <taxon>Metazoa</taxon>
        <taxon>Ecdysozoa</taxon>
        <taxon>Nematoda</taxon>
        <taxon>Chromadorea</taxon>
        <taxon>Rhabditida</taxon>
        <taxon>Rhabditina</taxon>
        <taxon>Diplogasteromorpha</taxon>
        <taxon>Diplogasteroidea</taxon>
        <taxon>Neodiplogasteridae</taxon>
        <taxon>Pristionchus</taxon>
    </lineage>
</organism>